<dbReference type="EMBL" id="BK015269">
    <property type="protein sequence ID" value="DAD98902.1"/>
    <property type="molecule type" value="Genomic_DNA"/>
</dbReference>
<evidence type="ECO:0000313" key="1">
    <source>
        <dbReference type="EMBL" id="DAD98902.1"/>
    </source>
</evidence>
<protein>
    <submittedName>
        <fullName evidence="1">Uncharacterized protein</fullName>
    </submittedName>
</protein>
<reference evidence="1" key="1">
    <citation type="journal article" date="2021" name="Proc. Natl. Acad. Sci. U.S.A.">
        <title>A Catalog of Tens of Thousands of Viruses from Human Metagenomes Reveals Hidden Associations with Chronic Diseases.</title>
        <authorList>
            <person name="Tisza M.J."/>
            <person name="Buck C.B."/>
        </authorList>
    </citation>
    <scope>NUCLEOTIDE SEQUENCE</scope>
    <source>
        <strain evidence="1">CtEBR14</strain>
    </source>
</reference>
<sequence>MDKFELEKLSLKMEALDDLLLAMEEAIFSENYAISNYRKGFAHLTDMASEISEKLNQMVQEVFKNDKRK</sequence>
<proteinExistence type="predicted"/>
<organism evidence="1">
    <name type="scientific">Myoviridae sp. ctEBR14</name>
    <dbReference type="NCBI Taxonomy" id="2825060"/>
    <lineage>
        <taxon>Viruses</taxon>
        <taxon>Duplodnaviria</taxon>
        <taxon>Heunggongvirae</taxon>
        <taxon>Uroviricota</taxon>
        <taxon>Caudoviricetes</taxon>
    </lineage>
</organism>
<accession>A0A8S5NVW8</accession>
<name>A0A8S5NVW8_9CAUD</name>